<keyword evidence="1" id="KW-0812">Transmembrane</keyword>
<protein>
    <submittedName>
        <fullName evidence="2">Uncharacterized protein</fullName>
    </submittedName>
</protein>
<feature type="transmembrane region" description="Helical" evidence="1">
    <location>
        <begin position="21"/>
        <end position="40"/>
    </location>
</feature>
<dbReference type="EMBL" id="GBEZ01024302">
    <property type="protein sequence ID" value="JAC62674.1"/>
    <property type="molecule type" value="Transcribed_RNA"/>
</dbReference>
<proteinExistence type="predicted"/>
<organism evidence="2">
    <name type="scientific">Tetraselmis sp. GSL018</name>
    <dbReference type="NCBI Taxonomy" id="582737"/>
    <lineage>
        <taxon>Eukaryota</taxon>
        <taxon>Viridiplantae</taxon>
        <taxon>Chlorophyta</taxon>
        <taxon>core chlorophytes</taxon>
        <taxon>Chlorodendrophyceae</taxon>
        <taxon>Chlorodendrales</taxon>
        <taxon>Chlorodendraceae</taxon>
        <taxon>Tetraselmis</taxon>
    </lineage>
</organism>
<name>A0A061QW44_9CHLO</name>
<sequence length="55" mass="6556">KKNFVNSWYKQGPRYKTRKNAIWMASTLTQFLSVLLNLHGSQLKRNQWAKAESRM</sequence>
<accession>A0A061QW44</accession>
<evidence type="ECO:0000313" key="2">
    <source>
        <dbReference type="EMBL" id="JAC62674.1"/>
    </source>
</evidence>
<keyword evidence="1" id="KW-0472">Membrane</keyword>
<feature type="non-terminal residue" evidence="2">
    <location>
        <position position="1"/>
    </location>
</feature>
<gene>
    <name evidence="2" type="ORF">TSPGSL018_22664</name>
</gene>
<dbReference type="AlphaFoldDB" id="A0A061QW44"/>
<keyword evidence="1" id="KW-1133">Transmembrane helix</keyword>
<reference evidence="2" key="1">
    <citation type="submission" date="2014-05" db="EMBL/GenBank/DDBJ databases">
        <title>The transcriptome of the halophilic microalga Tetraselmis sp. GSL018 isolated from the Great Salt Lake, Utah.</title>
        <authorList>
            <person name="Jinkerson R.E."/>
            <person name="D'Adamo S."/>
            <person name="Posewitz M.C."/>
        </authorList>
    </citation>
    <scope>NUCLEOTIDE SEQUENCE</scope>
    <source>
        <strain evidence="2">GSL018</strain>
    </source>
</reference>
<evidence type="ECO:0000256" key="1">
    <source>
        <dbReference type="SAM" id="Phobius"/>
    </source>
</evidence>